<protein>
    <submittedName>
        <fullName evidence="1">WbqC family protein</fullName>
    </submittedName>
</protein>
<comment type="caution">
    <text evidence="1">The sequence shown here is derived from an EMBL/GenBank/DDBJ whole genome shotgun (WGS) entry which is preliminary data.</text>
</comment>
<dbReference type="RefSeq" id="WP_238209556.1">
    <property type="nucleotide sequence ID" value="NZ_BPUS01000001.1"/>
</dbReference>
<evidence type="ECO:0000313" key="1">
    <source>
        <dbReference type="EMBL" id="GJH23131.1"/>
    </source>
</evidence>
<accession>A0AA37MMN4</accession>
<dbReference type="InterPro" id="IPR014985">
    <property type="entry name" value="WbqC"/>
</dbReference>
<dbReference type="EMBL" id="BPUS01000001">
    <property type="protein sequence ID" value="GJH23131.1"/>
    <property type="molecule type" value="Genomic_DNA"/>
</dbReference>
<gene>
    <name evidence="1" type="ORF">CBA19CS42_01465</name>
</gene>
<proteinExistence type="predicted"/>
<evidence type="ECO:0000313" key="2">
    <source>
        <dbReference type="Proteomes" id="UP001055111"/>
    </source>
</evidence>
<dbReference type="Pfam" id="PF08889">
    <property type="entry name" value="WbqC"/>
    <property type="match status" value="1"/>
</dbReference>
<sequence length="232" mass="26292">MRLAIMQPYFFPYIGYFQLVAAVDRFVFYDDVNYIKNGWINRNRVLAGAGDRYITVPLSGASPSAKIRDVPMQPREVWLRKMLESLRHAYAKAPHYARVSALVERSLSVSTDHISTLASQTVVDVCQYLDIDTEFVATSTQYGNAELKSTDRVLDICAKERARVYVNLPGGRALYDEAPFHSNDIELAFIQPNLSAYAQFEHAFRPGLSILDVLMFNSPDRVRAMLSTEPSR</sequence>
<name>A0AA37MMN4_9BURK</name>
<dbReference type="AlphaFoldDB" id="A0AA37MMN4"/>
<organism evidence="1 2">
    <name type="scientific">Caballeronia novacaledonica</name>
    <dbReference type="NCBI Taxonomy" id="1544861"/>
    <lineage>
        <taxon>Bacteria</taxon>
        <taxon>Pseudomonadati</taxon>
        <taxon>Pseudomonadota</taxon>
        <taxon>Betaproteobacteria</taxon>
        <taxon>Burkholderiales</taxon>
        <taxon>Burkholderiaceae</taxon>
        <taxon>Caballeronia</taxon>
    </lineage>
</organism>
<dbReference type="Proteomes" id="UP001055111">
    <property type="component" value="Unassembled WGS sequence"/>
</dbReference>
<reference evidence="1" key="1">
    <citation type="submission" date="2022-09" db="EMBL/GenBank/DDBJ databases">
        <title>Isolation and characterization of 3-chlorobenzoate degrading bacteria from soils in Shizuoka.</title>
        <authorList>
            <person name="Ifat A."/>
            <person name="Ogawa N."/>
            <person name="Kimbara K."/>
            <person name="Moriuchi R."/>
            <person name="Dohra H."/>
            <person name="Shintani M."/>
        </authorList>
    </citation>
    <scope>NUCLEOTIDE SEQUENCE</scope>
    <source>
        <strain evidence="1">19CS4-2</strain>
    </source>
</reference>